<dbReference type="Gene3D" id="3.30.460.10">
    <property type="entry name" value="Beta Polymerase, domain 2"/>
    <property type="match status" value="1"/>
</dbReference>
<evidence type="ECO:0000313" key="2">
    <source>
        <dbReference type="EMBL" id="OIN95978.1"/>
    </source>
</evidence>
<comment type="caution">
    <text evidence="2">The sequence shown here is derived from an EMBL/GenBank/DDBJ whole genome shotgun (WGS) entry which is preliminary data.</text>
</comment>
<dbReference type="AlphaFoldDB" id="A0A1J4SB75"/>
<dbReference type="InterPro" id="IPR043519">
    <property type="entry name" value="NT_sf"/>
</dbReference>
<protein>
    <recommendedName>
        <fullName evidence="1">Polymerase beta nucleotidyltransferase domain-containing protein</fullName>
    </recommendedName>
</protein>
<dbReference type="SUPFAM" id="SSF81301">
    <property type="entry name" value="Nucleotidyltransferase"/>
    <property type="match status" value="1"/>
</dbReference>
<dbReference type="InterPro" id="IPR041633">
    <property type="entry name" value="Polbeta"/>
</dbReference>
<dbReference type="Proteomes" id="UP000182278">
    <property type="component" value="Unassembled WGS sequence"/>
</dbReference>
<dbReference type="GO" id="GO:0016779">
    <property type="term" value="F:nucleotidyltransferase activity"/>
    <property type="evidence" value="ECO:0007669"/>
    <property type="project" value="InterPro"/>
</dbReference>
<dbReference type="EMBL" id="MNUO01000118">
    <property type="protein sequence ID" value="OIN95978.1"/>
    <property type="molecule type" value="Genomic_DNA"/>
</dbReference>
<dbReference type="CDD" id="cd05403">
    <property type="entry name" value="NT_KNTase_like"/>
    <property type="match status" value="1"/>
</dbReference>
<dbReference type="STRING" id="1817893.AUJ66_07730"/>
<accession>A0A1J4SB75</accession>
<proteinExistence type="predicted"/>
<feature type="domain" description="Polymerase beta nucleotidyltransferase" evidence="1">
    <location>
        <begin position="9"/>
        <end position="105"/>
    </location>
</feature>
<sequence>MNKNLSELQKIVNQVKDGYDPEKIILFGSYAWGKPTEYSDIDLLVIKNTSDKFIRRLEKISYVIKSNLGTDIIVYTPCEIKRIMKDPSDFFVHRIIQKGKIVYEKK</sequence>
<organism evidence="2 3">
    <name type="scientific">Candidatus Desantisbacteria bacterium CG1_02_38_46</name>
    <dbReference type="NCBI Taxonomy" id="1817893"/>
    <lineage>
        <taxon>Bacteria</taxon>
        <taxon>Candidatus Desantisiibacteriota</taxon>
    </lineage>
</organism>
<evidence type="ECO:0000259" key="1">
    <source>
        <dbReference type="Pfam" id="PF18765"/>
    </source>
</evidence>
<dbReference type="InterPro" id="IPR052548">
    <property type="entry name" value="Type_VII_TA_antitoxin"/>
</dbReference>
<dbReference type="PANTHER" id="PTHR33933:SF1">
    <property type="entry name" value="PROTEIN ADENYLYLTRANSFERASE MNTA-RELATED"/>
    <property type="match status" value="1"/>
</dbReference>
<evidence type="ECO:0000313" key="3">
    <source>
        <dbReference type="Proteomes" id="UP000182278"/>
    </source>
</evidence>
<name>A0A1J4SB75_9BACT</name>
<reference evidence="2 3" key="1">
    <citation type="journal article" date="2016" name="Environ. Microbiol.">
        <title>Genomic resolution of a cold subsurface aquifer community provides metabolic insights for novel microbes adapted to high CO concentrations.</title>
        <authorList>
            <person name="Probst A.J."/>
            <person name="Castelle C.J."/>
            <person name="Singh A."/>
            <person name="Brown C.T."/>
            <person name="Anantharaman K."/>
            <person name="Sharon I."/>
            <person name="Hug L.A."/>
            <person name="Burstein D."/>
            <person name="Emerson J.B."/>
            <person name="Thomas B.C."/>
            <person name="Banfield J.F."/>
        </authorList>
    </citation>
    <scope>NUCLEOTIDE SEQUENCE [LARGE SCALE GENOMIC DNA]</scope>
    <source>
        <strain evidence="2">CG1_02_38_46</strain>
    </source>
</reference>
<dbReference type="Pfam" id="PF18765">
    <property type="entry name" value="Polbeta"/>
    <property type="match status" value="1"/>
</dbReference>
<gene>
    <name evidence="2" type="ORF">AUJ66_07730</name>
</gene>
<dbReference type="PANTHER" id="PTHR33933">
    <property type="entry name" value="NUCLEOTIDYLTRANSFERASE"/>
    <property type="match status" value="1"/>
</dbReference>